<reference evidence="2" key="1">
    <citation type="submission" date="2023-02" db="EMBL/GenBank/DDBJ databases">
        <title>Colletotrichum kahawae CIFC_Que2 genome sequencing and assembly.</title>
        <authorList>
            <person name="Baroncelli R."/>
        </authorList>
    </citation>
    <scope>NUCLEOTIDE SEQUENCE</scope>
    <source>
        <strain evidence="2">CIFC_Que2</strain>
    </source>
</reference>
<keyword evidence="1" id="KW-0732">Signal</keyword>
<dbReference type="InterPro" id="IPR013517">
    <property type="entry name" value="FG-GAP"/>
</dbReference>
<accession>A0AAD9Y7Q2</accession>
<gene>
    <name evidence="2" type="ORF">CKAH01_18516</name>
</gene>
<organism evidence="2 3">
    <name type="scientific">Colletotrichum kahawae</name>
    <name type="common">Coffee berry disease fungus</name>
    <dbReference type="NCBI Taxonomy" id="34407"/>
    <lineage>
        <taxon>Eukaryota</taxon>
        <taxon>Fungi</taxon>
        <taxon>Dikarya</taxon>
        <taxon>Ascomycota</taxon>
        <taxon>Pezizomycotina</taxon>
        <taxon>Sordariomycetes</taxon>
        <taxon>Hypocreomycetidae</taxon>
        <taxon>Glomerellales</taxon>
        <taxon>Glomerellaceae</taxon>
        <taxon>Colletotrichum</taxon>
        <taxon>Colletotrichum gloeosporioides species complex</taxon>
    </lineage>
</organism>
<dbReference type="InterPro" id="IPR028994">
    <property type="entry name" value="Integrin_alpha_N"/>
</dbReference>
<evidence type="ECO:0000313" key="2">
    <source>
        <dbReference type="EMBL" id="KAK2741329.1"/>
    </source>
</evidence>
<evidence type="ECO:0000313" key="3">
    <source>
        <dbReference type="Proteomes" id="UP001281614"/>
    </source>
</evidence>
<dbReference type="AlphaFoldDB" id="A0AAD9Y7Q2"/>
<keyword evidence="3" id="KW-1185">Reference proteome</keyword>
<proteinExistence type="predicted"/>
<name>A0AAD9Y7Q2_COLKA</name>
<dbReference type="SUPFAM" id="SSF69318">
    <property type="entry name" value="Integrin alpha N-terminal domain"/>
    <property type="match status" value="1"/>
</dbReference>
<dbReference type="Pfam" id="PF13517">
    <property type="entry name" value="FG-GAP_3"/>
    <property type="match status" value="1"/>
</dbReference>
<dbReference type="EMBL" id="VYYT01000338">
    <property type="protein sequence ID" value="KAK2741329.1"/>
    <property type="molecule type" value="Genomic_DNA"/>
</dbReference>
<evidence type="ECO:0000256" key="1">
    <source>
        <dbReference type="ARBA" id="ARBA00022729"/>
    </source>
</evidence>
<dbReference type="Proteomes" id="UP001281614">
    <property type="component" value="Unassembled WGS sequence"/>
</dbReference>
<protein>
    <submittedName>
        <fullName evidence="2">Killer toxin subunits alpha beta</fullName>
    </submittedName>
</protein>
<comment type="caution">
    <text evidence="2">The sequence shown here is derived from an EMBL/GenBank/DDBJ whole genome shotgun (WGS) entry which is preliminary data.</text>
</comment>
<sequence>MAKTGTTGCGKTFGNGVYAGGLTQRGSGWDDGTYKHASEYGGLLFSVTSDWDRGQWRFARLFTRNRDDLLGWFEKSEGVHAYGVWKNNGDGKFDKIADLDPDLFCNPRGVRFIDMNADGLDDLVCIDPDGNLYLSINQGDGSASKPPTFKRVSATAKIKDTEGFKQDRIILADIDGDGRGDYCHLDDGGNVWC</sequence>